<gene>
    <name evidence="2" type="ORF">KHZ90_08535</name>
</gene>
<proteinExistence type="predicted"/>
<dbReference type="RefSeq" id="WP_278468132.1">
    <property type="nucleotide sequence ID" value="NZ_JAGZMU010000005.1"/>
</dbReference>
<dbReference type="AlphaFoldDB" id="A0A942WS47"/>
<feature type="domain" description="Phosphoadenosine phosphosulphate reductase" evidence="1">
    <location>
        <begin position="153"/>
        <end position="250"/>
    </location>
</feature>
<evidence type="ECO:0000313" key="3">
    <source>
        <dbReference type="Proteomes" id="UP000778864"/>
    </source>
</evidence>
<sequence>MKLEELRLLQNYPLELKIAKSKARIQEFINHFGVDGVYISFSGGKDSTVLLHLVRSLYPNVEAVFSNTGLEFPEITKFVKTKENVTMVKPEKSFAQVIKDCGYPIISKKTARMIRDCQNPTEKNQISRQLYLSDYAIKNGKLTDIKNNSFKIAKKWRYLIDSDIPISHKCCDILKKNPMKKYEKESKKRPIIGTMANESKMRESSYLTRGGCNSFDEKKGSCLPLSFWTEQDIFEYILKFNLEYASVYGEIIKDENNKWTTTGEKRTGCYACGFFRTKDQLKERFDRMSETHPKLYNYCLKGGRHDDKGRWIPEQGLGYEHLFDVLNIDCGLCGGDKDDH</sequence>
<comment type="caution">
    <text evidence="2">The sequence shown here is derived from an EMBL/GenBank/DDBJ whole genome shotgun (WGS) entry which is preliminary data.</text>
</comment>
<reference evidence="2" key="1">
    <citation type="submission" date="2021-02" db="EMBL/GenBank/DDBJ databases">
        <title>Infant gut strain persistence is associated with maternal origin, phylogeny, and functional potential including surface adhesion and iron acquisition.</title>
        <authorList>
            <person name="Lou Y.C."/>
        </authorList>
    </citation>
    <scope>NUCLEOTIDE SEQUENCE</scope>
    <source>
        <strain evidence="2">L3_108_031G1_dasL3_108_031G1_concoct_20</strain>
    </source>
</reference>
<dbReference type="Proteomes" id="UP000778864">
    <property type="component" value="Unassembled WGS sequence"/>
</dbReference>
<dbReference type="InterPro" id="IPR050128">
    <property type="entry name" value="Sulfate_adenylyltrnsfr_sub2"/>
</dbReference>
<dbReference type="GO" id="GO:0003824">
    <property type="term" value="F:catalytic activity"/>
    <property type="evidence" value="ECO:0007669"/>
    <property type="project" value="InterPro"/>
</dbReference>
<dbReference type="InterPro" id="IPR002500">
    <property type="entry name" value="PAPS_reduct_dom"/>
</dbReference>
<evidence type="ECO:0000313" key="2">
    <source>
        <dbReference type="EMBL" id="MBS4893808.1"/>
    </source>
</evidence>
<dbReference type="PANTHER" id="PTHR43196:SF2">
    <property type="entry name" value="PHOSPHOADENOSINE PHOSPHOSULFATE REDUCTASE"/>
    <property type="match status" value="1"/>
</dbReference>
<dbReference type="EMBL" id="JAGZMU010000005">
    <property type="protein sequence ID" value="MBS4893808.1"/>
    <property type="molecule type" value="Genomic_DNA"/>
</dbReference>
<dbReference type="Pfam" id="PF01507">
    <property type="entry name" value="PAPS_reduct"/>
    <property type="match status" value="2"/>
</dbReference>
<evidence type="ECO:0000259" key="1">
    <source>
        <dbReference type="Pfam" id="PF01507"/>
    </source>
</evidence>
<dbReference type="SUPFAM" id="SSF52402">
    <property type="entry name" value="Adenine nucleotide alpha hydrolases-like"/>
    <property type="match status" value="1"/>
</dbReference>
<dbReference type="PANTHER" id="PTHR43196">
    <property type="entry name" value="SULFATE ADENYLYLTRANSFERASE SUBUNIT 2"/>
    <property type="match status" value="1"/>
</dbReference>
<feature type="domain" description="Phosphoadenosine phosphosulphate reductase" evidence="1">
    <location>
        <begin position="38"/>
        <end position="96"/>
    </location>
</feature>
<protein>
    <submittedName>
        <fullName evidence="2">Phosphoadenosine phosphosulfate reductase family protein</fullName>
    </submittedName>
</protein>
<name>A0A942WS47_VEIPA</name>
<accession>A0A942WS47</accession>
<dbReference type="InterPro" id="IPR014729">
    <property type="entry name" value="Rossmann-like_a/b/a_fold"/>
</dbReference>
<dbReference type="Gene3D" id="3.40.50.620">
    <property type="entry name" value="HUPs"/>
    <property type="match status" value="1"/>
</dbReference>
<organism evidence="2 3">
    <name type="scientific">Veillonella parvula</name>
    <name type="common">Staphylococcus parvulus</name>
    <dbReference type="NCBI Taxonomy" id="29466"/>
    <lineage>
        <taxon>Bacteria</taxon>
        <taxon>Bacillati</taxon>
        <taxon>Bacillota</taxon>
        <taxon>Negativicutes</taxon>
        <taxon>Veillonellales</taxon>
        <taxon>Veillonellaceae</taxon>
        <taxon>Veillonella</taxon>
    </lineage>
</organism>